<dbReference type="GO" id="GO:0020037">
    <property type="term" value="F:heme binding"/>
    <property type="evidence" value="ECO:0007669"/>
    <property type="project" value="InterPro"/>
</dbReference>
<dbReference type="AlphaFoldDB" id="X0PSY2"/>
<dbReference type="EMBL" id="AZGA01000019">
    <property type="protein sequence ID" value="KRM34979.1"/>
    <property type="molecule type" value="Genomic_DNA"/>
</dbReference>
<dbReference type="InterPro" id="IPR000883">
    <property type="entry name" value="Cyt_C_Oxase_1"/>
</dbReference>
<dbReference type="eggNOG" id="COG3256">
    <property type="taxonomic scope" value="Bacteria"/>
</dbReference>
<dbReference type="PATRIC" id="fig|1423734.3.peg.1938"/>
<feature type="transmembrane region" description="Helical" evidence="1">
    <location>
        <begin position="234"/>
        <end position="255"/>
    </location>
</feature>
<feature type="transmembrane region" description="Helical" evidence="1">
    <location>
        <begin position="12"/>
        <end position="33"/>
    </location>
</feature>
<name>X0PSY2_9LACO</name>
<dbReference type="STRING" id="1423734.FC83_GL001916"/>
<gene>
    <name evidence="3" type="ORF">FC83_GL001916</name>
</gene>
<feature type="transmembrane region" description="Helical" evidence="1">
    <location>
        <begin position="368"/>
        <end position="387"/>
    </location>
</feature>
<dbReference type="Proteomes" id="UP000051236">
    <property type="component" value="Unassembled WGS sequence"/>
</dbReference>
<evidence type="ECO:0000259" key="2">
    <source>
        <dbReference type="Pfam" id="PF22085"/>
    </source>
</evidence>
<feature type="transmembrane region" description="Helical" evidence="1">
    <location>
        <begin position="680"/>
        <end position="699"/>
    </location>
</feature>
<organism evidence="3 4">
    <name type="scientific">Agrilactobacillus composti DSM 18527 = JCM 14202</name>
    <dbReference type="NCBI Taxonomy" id="1423734"/>
    <lineage>
        <taxon>Bacteria</taxon>
        <taxon>Bacillati</taxon>
        <taxon>Bacillota</taxon>
        <taxon>Bacilli</taxon>
        <taxon>Lactobacillales</taxon>
        <taxon>Lactobacillaceae</taxon>
        <taxon>Agrilactobacillus</taxon>
    </lineage>
</organism>
<keyword evidence="1" id="KW-1133">Transmembrane helix</keyword>
<dbReference type="Gene3D" id="1.20.210.10">
    <property type="entry name" value="Cytochrome c oxidase-like, subunit I domain"/>
    <property type="match status" value="1"/>
</dbReference>
<dbReference type="InterPro" id="IPR036927">
    <property type="entry name" value="Cyt_c_oxase-like_su1_sf"/>
</dbReference>
<dbReference type="PANTHER" id="PTHR10422">
    <property type="entry name" value="CYTOCHROME C OXIDASE SUBUNIT 1"/>
    <property type="match status" value="1"/>
</dbReference>
<feature type="transmembrane region" description="Helical" evidence="1">
    <location>
        <begin position="459"/>
        <end position="479"/>
    </location>
</feature>
<dbReference type="GO" id="GO:0009060">
    <property type="term" value="P:aerobic respiration"/>
    <property type="evidence" value="ECO:0007669"/>
    <property type="project" value="InterPro"/>
</dbReference>
<feature type="transmembrane region" description="Helical" evidence="1">
    <location>
        <begin position="334"/>
        <end position="356"/>
    </location>
</feature>
<feature type="domain" description="Nitric oxide reductase subunit B cytochrome c-like" evidence="2">
    <location>
        <begin position="40"/>
        <end position="222"/>
    </location>
</feature>
<keyword evidence="1" id="KW-0472">Membrane</keyword>
<keyword evidence="4" id="KW-1185">Reference proteome</keyword>
<accession>X0PSY2</accession>
<sequence>MRTSKPYARLTKILITVLIVVFSILIAGGFLIFKNEAPRPAKIVNTNGNTLVSHKTLLSGQAVYERYGLTDYGTYLGNGSYLGPDYTAQALHVYLKGMHRYYAQTKYHKAWGDLSDLQQEGIKGVVKKEIKVNRYSQKADTLTLSPAQAAGFTYLQRYYRREFINNPRQAGLPENMIKNNTGAYMVRGNKVDQLSSFFFWGAWMASTNRPGQNFSYTNNWPYDLDAGNTMPAEAMIWTAISVAILVAGVGVIIWVQRRYNFDMEFAYGKNKPPRIDPDLPISDSQRKTGKFFLLVMVLFLVQILLGELMAHYYVENSFFGIPLQNIWPFNLAKTWHLQLVIFWVATAWLATGIYVVPRIRGREPKHQGALVNTLFYGLLVVVAGSMLGEWGDILGFVKKGWWLIGHFGWEYLEMGKAWQWLFIVAMLLWIVILMRGFIPAIRHKGEAGTSTDRTRLTTLLFLGAIAIPAFYLASLFILPNSHVTFADYWRWWIVHLWVEGIFESFAVILIGWLMVDMKLTTSKSTIRALYFQLTLLLGAGVVGMGHHYWWQGDHNIWLSLGACFSALEVIPLCLLIWEAWTHYKVYKESQLEFPYKGTFMFLAATGIWNAIGAGALGFLINAPAINYFEHGTQWTSAHAHGSMAGVYGMFSIAIMLYTLRNISKKEIWTAKLEKWLKRACWLLNIGLAGMTFITLMPVGTLQLKDALTNGYWHARLLSFYHGSTVATLLWLRIIPDLIFTAGVVVLLVVVYKIVRNLKPAQNKAMADSHQEWDQN</sequence>
<reference evidence="3 4" key="1">
    <citation type="journal article" date="2015" name="Genome Announc.">
        <title>Expanding the biotechnology potential of lactobacilli through comparative genomics of 213 strains and associated genera.</title>
        <authorList>
            <person name="Sun Z."/>
            <person name="Harris H.M."/>
            <person name="McCann A."/>
            <person name="Guo C."/>
            <person name="Argimon S."/>
            <person name="Zhang W."/>
            <person name="Yang X."/>
            <person name="Jeffery I.B."/>
            <person name="Cooney J.C."/>
            <person name="Kagawa T.F."/>
            <person name="Liu W."/>
            <person name="Song Y."/>
            <person name="Salvetti E."/>
            <person name="Wrobel A."/>
            <person name="Rasinkangas P."/>
            <person name="Parkhill J."/>
            <person name="Rea M.C."/>
            <person name="O'Sullivan O."/>
            <person name="Ritari J."/>
            <person name="Douillard F.P."/>
            <person name="Paul Ross R."/>
            <person name="Yang R."/>
            <person name="Briner A.E."/>
            <person name="Felis G.E."/>
            <person name="de Vos W.M."/>
            <person name="Barrangou R."/>
            <person name="Klaenhammer T.R."/>
            <person name="Caufield P.W."/>
            <person name="Cui Y."/>
            <person name="Zhang H."/>
            <person name="O'Toole P.W."/>
        </authorList>
    </citation>
    <scope>NUCLEOTIDE SEQUENCE [LARGE SCALE GENOMIC DNA]</scope>
    <source>
        <strain evidence="3 4">DSM 18527</strain>
    </source>
</reference>
<dbReference type="RefSeq" id="WP_035454676.1">
    <property type="nucleotide sequence ID" value="NZ_AZGA01000019.1"/>
</dbReference>
<dbReference type="SUPFAM" id="SSF81442">
    <property type="entry name" value="Cytochrome c oxidase subunit I-like"/>
    <property type="match status" value="1"/>
</dbReference>
<feature type="transmembrane region" description="Helical" evidence="1">
    <location>
        <begin position="556"/>
        <end position="577"/>
    </location>
</feature>
<dbReference type="OrthoDB" id="9767153at2"/>
<feature type="transmembrane region" description="Helical" evidence="1">
    <location>
        <begin position="491"/>
        <end position="515"/>
    </location>
</feature>
<feature type="transmembrane region" description="Helical" evidence="1">
    <location>
        <begin position="417"/>
        <end position="438"/>
    </location>
</feature>
<feature type="transmembrane region" description="Helical" evidence="1">
    <location>
        <begin position="640"/>
        <end position="659"/>
    </location>
</feature>
<evidence type="ECO:0000256" key="1">
    <source>
        <dbReference type="SAM" id="Phobius"/>
    </source>
</evidence>
<feature type="transmembrane region" description="Helical" evidence="1">
    <location>
        <begin position="729"/>
        <end position="754"/>
    </location>
</feature>
<evidence type="ECO:0000313" key="3">
    <source>
        <dbReference type="EMBL" id="KRM34979.1"/>
    </source>
</evidence>
<dbReference type="GO" id="GO:0004129">
    <property type="term" value="F:cytochrome-c oxidase activity"/>
    <property type="evidence" value="ECO:0007669"/>
    <property type="project" value="InterPro"/>
</dbReference>
<dbReference type="Pfam" id="PF22085">
    <property type="entry name" value="NorB_cytochrome_c-like"/>
    <property type="match status" value="1"/>
</dbReference>
<dbReference type="Pfam" id="PF00115">
    <property type="entry name" value="COX1"/>
    <property type="match status" value="1"/>
</dbReference>
<keyword evidence="1" id="KW-0812">Transmembrane</keyword>
<feature type="transmembrane region" description="Helical" evidence="1">
    <location>
        <begin position="527"/>
        <end position="550"/>
    </location>
</feature>
<evidence type="ECO:0000313" key="4">
    <source>
        <dbReference type="Proteomes" id="UP000051236"/>
    </source>
</evidence>
<feature type="transmembrane region" description="Helical" evidence="1">
    <location>
        <begin position="291"/>
        <end position="314"/>
    </location>
</feature>
<protein>
    <submittedName>
        <fullName evidence="3">Nitric-oxide reductase</fullName>
    </submittedName>
</protein>
<dbReference type="InterPro" id="IPR054309">
    <property type="entry name" value="NorB_cytochrome_c-like"/>
</dbReference>
<dbReference type="GO" id="GO:0016020">
    <property type="term" value="C:membrane"/>
    <property type="evidence" value="ECO:0007669"/>
    <property type="project" value="InterPro"/>
</dbReference>
<dbReference type="PANTHER" id="PTHR10422:SF38">
    <property type="entry name" value="CYTOCHROME B SUBUNIT OF NITRIC OXIDE REDUCTASE"/>
    <property type="match status" value="1"/>
</dbReference>
<comment type="caution">
    <text evidence="3">The sequence shown here is derived from an EMBL/GenBank/DDBJ whole genome shotgun (WGS) entry which is preliminary data.</text>
</comment>
<feature type="transmembrane region" description="Helical" evidence="1">
    <location>
        <begin position="598"/>
        <end position="620"/>
    </location>
</feature>
<proteinExistence type="predicted"/>